<sequence length="320" mass="36068">MFTSIYLFYMKELFKAMLLLFLGTAFTKAVSARSNTSQSVMVEGKKMAYKTSNLANRKAGEPILVFEAGLGGGTFDPILPLLPNHIASIQYERSGIGSSEPDSRIVTDSQVVARLHGLLQTLAIQPPYLLVGHSMGGPYIRLFAAQYPDEVCGLVFSDPTDFMLTEQEDEHAKVVSQSKTSYQQITKIIMEQMSKNKNSSAGAHIDAARALTSISKGYFHEYRKLPPLKKEIAATVIISYNKNIELPDEELDRKLNLGINFKAWWKEYDELRIQHYAALLKDNDHSMLVLLPKYSHGIYYQNPQLVAKLIQDNFNSYKKE</sequence>
<dbReference type="InterPro" id="IPR029058">
    <property type="entry name" value="AB_hydrolase_fold"/>
</dbReference>
<dbReference type="Pfam" id="PF00561">
    <property type="entry name" value="Abhydrolase_1"/>
    <property type="match status" value="1"/>
</dbReference>
<dbReference type="PANTHER" id="PTHR43798">
    <property type="entry name" value="MONOACYLGLYCEROL LIPASE"/>
    <property type="match status" value="1"/>
</dbReference>
<evidence type="ECO:0000313" key="2">
    <source>
        <dbReference type="EMBL" id="SPZ85565.1"/>
    </source>
</evidence>
<dbReference type="Proteomes" id="UP000251241">
    <property type="component" value="Unassembled WGS sequence"/>
</dbReference>
<gene>
    <name evidence="2" type="ORF">NCTC11343_02127</name>
</gene>
<reference evidence="2 3" key="1">
    <citation type="submission" date="2018-06" db="EMBL/GenBank/DDBJ databases">
        <authorList>
            <consortium name="Pathogen Informatics"/>
            <person name="Doyle S."/>
        </authorList>
    </citation>
    <scope>NUCLEOTIDE SEQUENCE [LARGE SCALE GENOMIC DNA]</scope>
    <source>
        <strain evidence="2 3">NCTC11343</strain>
    </source>
</reference>
<feature type="domain" description="AB hydrolase-1" evidence="1">
    <location>
        <begin position="62"/>
        <end position="172"/>
    </location>
</feature>
<name>A0A2X2JED2_SPHMU</name>
<dbReference type="AlphaFoldDB" id="A0A2X2JED2"/>
<evidence type="ECO:0000259" key="1">
    <source>
        <dbReference type="Pfam" id="PF00561"/>
    </source>
</evidence>
<accession>A0A2X2JED2</accession>
<evidence type="ECO:0000313" key="3">
    <source>
        <dbReference type="Proteomes" id="UP000251241"/>
    </source>
</evidence>
<dbReference type="InterPro" id="IPR000073">
    <property type="entry name" value="AB_hydrolase_1"/>
</dbReference>
<dbReference type="InterPro" id="IPR050266">
    <property type="entry name" value="AB_hydrolase_sf"/>
</dbReference>
<dbReference type="EMBL" id="UAUU01000008">
    <property type="protein sequence ID" value="SPZ85565.1"/>
    <property type="molecule type" value="Genomic_DNA"/>
</dbReference>
<dbReference type="SUPFAM" id="SSF53474">
    <property type="entry name" value="alpha/beta-Hydrolases"/>
    <property type="match status" value="1"/>
</dbReference>
<proteinExistence type="predicted"/>
<organism evidence="2 3">
    <name type="scientific">Sphingobacterium multivorum</name>
    <dbReference type="NCBI Taxonomy" id="28454"/>
    <lineage>
        <taxon>Bacteria</taxon>
        <taxon>Pseudomonadati</taxon>
        <taxon>Bacteroidota</taxon>
        <taxon>Sphingobacteriia</taxon>
        <taxon>Sphingobacteriales</taxon>
        <taxon>Sphingobacteriaceae</taxon>
        <taxon>Sphingobacterium</taxon>
    </lineage>
</organism>
<protein>
    <submittedName>
        <fullName evidence="2">3-oxoadipate enol-lactonase</fullName>
    </submittedName>
</protein>
<dbReference type="Gene3D" id="3.40.50.1820">
    <property type="entry name" value="alpha/beta hydrolase"/>
    <property type="match status" value="1"/>
</dbReference>